<keyword evidence="2 4" id="KW-0732">Signal</keyword>
<proteinExistence type="predicted"/>
<feature type="chain" id="PRO_5004555644" evidence="4">
    <location>
        <begin position="28"/>
        <end position="150"/>
    </location>
</feature>
<sequence length="150" mass="16432">MEGPQSISSVLLLFLLLPLGPTGHTAAQRCPQTCVCDNSRRHVACRHQNLTEVPNAIPELTQRLDLQGNLLKVLGPAAFQDLPYLTHLDLRHCQVSPGAFSGLGPRLQSLHLQKNQLQALPALPGLSQLELVDLSGNPFRCDCQLLPLHR</sequence>
<dbReference type="PANTHER" id="PTHR24369:SF210">
    <property type="entry name" value="CHAOPTIN-RELATED"/>
    <property type="match status" value="1"/>
</dbReference>
<evidence type="ECO:0000259" key="5">
    <source>
        <dbReference type="SMART" id="SM00013"/>
    </source>
</evidence>
<keyword evidence="1" id="KW-0433">Leucine-rich repeat</keyword>
<dbReference type="SMART" id="SM00013">
    <property type="entry name" value="LRRNT"/>
    <property type="match status" value="1"/>
</dbReference>
<keyword evidence="3" id="KW-0677">Repeat</keyword>
<protein>
    <submittedName>
        <fullName evidence="6">Chondroadherin-like protein</fullName>
    </submittedName>
</protein>
<accession>S7PR39</accession>
<dbReference type="Gene3D" id="3.80.10.10">
    <property type="entry name" value="Ribonuclease Inhibitor"/>
    <property type="match status" value="1"/>
</dbReference>
<feature type="domain" description="LRRNT" evidence="5">
    <location>
        <begin position="29"/>
        <end position="63"/>
    </location>
</feature>
<feature type="signal peptide" evidence="4">
    <location>
        <begin position="1"/>
        <end position="27"/>
    </location>
</feature>
<evidence type="ECO:0000256" key="3">
    <source>
        <dbReference type="ARBA" id="ARBA00022737"/>
    </source>
</evidence>
<keyword evidence="7" id="KW-1185">Reference proteome</keyword>
<dbReference type="InterPro" id="IPR001611">
    <property type="entry name" value="Leu-rich_rpt"/>
</dbReference>
<dbReference type="Pfam" id="PF13855">
    <property type="entry name" value="LRR_8"/>
    <property type="match status" value="2"/>
</dbReference>
<dbReference type="Proteomes" id="UP000052978">
    <property type="component" value="Unassembled WGS sequence"/>
</dbReference>
<dbReference type="PROSITE" id="PS51450">
    <property type="entry name" value="LRR"/>
    <property type="match status" value="1"/>
</dbReference>
<evidence type="ECO:0000256" key="4">
    <source>
        <dbReference type="SAM" id="SignalP"/>
    </source>
</evidence>
<name>S7PR39_MYOBR</name>
<dbReference type="InterPro" id="IPR000372">
    <property type="entry name" value="LRRNT"/>
</dbReference>
<gene>
    <name evidence="6" type="ORF">D623_10013973</name>
</gene>
<dbReference type="SMART" id="SM00369">
    <property type="entry name" value="LRR_TYP"/>
    <property type="match status" value="3"/>
</dbReference>
<evidence type="ECO:0000256" key="1">
    <source>
        <dbReference type="ARBA" id="ARBA00022614"/>
    </source>
</evidence>
<evidence type="ECO:0000313" key="7">
    <source>
        <dbReference type="Proteomes" id="UP000052978"/>
    </source>
</evidence>
<organism evidence="6 7">
    <name type="scientific">Myotis brandtii</name>
    <name type="common">Brandt's bat</name>
    <dbReference type="NCBI Taxonomy" id="109478"/>
    <lineage>
        <taxon>Eukaryota</taxon>
        <taxon>Metazoa</taxon>
        <taxon>Chordata</taxon>
        <taxon>Craniata</taxon>
        <taxon>Vertebrata</taxon>
        <taxon>Euteleostomi</taxon>
        <taxon>Mammalia</taxon>
        <taxon>Eutheria</taxon>
        <taxon>Laurasiatheria</taxon>
        <taxon>Chiroptera</taxon>
        <taxon>Yangochiroptera</taxon>
        <taxon>Vespertilionidae</taxon>
        <taxon>Myotis</taxon>
    </lineage>
</organism>
<dbReference type="InterPro" id="IPR032675">
    <property type="entry name" value="LRR_dom_sf"/>
</dbReference>
<dbReference type="EMBL" id="KE163107">
    <property type="protein sequence ID" value="EPQ10867.1"/>
    <property type="molecule type" value="Genomic_DNA"/>
</dbReference>
<dbReference type="AlphaFoldDB" id="S7PR39"/>
<evidence type="ECO:0000256" key="2">
    <source>
        <dbReference type="ARBA" id="ARBA00022729"/>
    </source>
</evidence>
<dbReference type="InterPro" id="IPR003591">
    <property type="entry name" value="Leu-rich_rpt_typical-subtyp"/>
</dbReference>
<dbReference type="PANTHER" id="PTHR24369">
    <property type="entry name" value="ANTIGEN BSP, PUTATIVE-RELATED"/>
    <property type="match status" value="1"/>
</dbReference>
<evidence type="ECO:0000313" key="6">
    <source>
        <dbReference type="EMBL" id="EPQ10867.1"/>
    </source>
</evidence>
<dbReference type="GO" id="GO:0005886">
    <property type="term" value="C:plasma membrane"/>
    <property type="evidence" value="ECO:0007669"/>
    <property type="project" value="TreeGrafter"/>
</dbReference>
<dbReference type="InterPro" id="IPR050541">
    <property type="entry name" value="LRR_TM_domain-containing"/>
</dbReference>
<reference evidence="6 7" key="1">
    <citation type="journal article" date="2013" name="Nat. Commun.">
        <title>Genome analysis reveals insights into physiology and longevity of the Brandt's bat Myotis brandtii.</title>
        <authorList>
            <person name="Seim I."/>
            <person name="Fang X."/>
            <person name="Xiong Z."/>
            <person name="Lobanov A.V."/>
            <person name="Huang Z."/>
            <person name="Ma S."/>
            <person name="Feng Y."/>
            <person name="Turanov A.A."/>
            <person name="Zhu Y."/>
            <person name="Lenz T.L."/>
            <person name="Gerashchenko M.V."/>
            <person name="Fan D."/>
            <person name="Hee Yim S."/>
            <person name="Yao X."/>
            <person name="Jordan D."/>
            <person name="Xiong Y."/>
            <person name="Ma Y."/>
            <person name="Lyapunov A.N."/>
            <person name="Chen G."/>
            <person name="Kulakova O.I."/>
            <person name="Sun Y."/>
            <person name="Lee S.G."/>
            <person name="Bronson R.T."/>
            <person name="Moskalev A.A."/>
            <person name="Sunyaev S.R."/>
            <person name="Zhang G."/>
            <person name="Krogh A."/>
            <person name="Wang J."/>
            <person name="Gladyshev V.N."/>
        </authorList>
    </citation>
    <scope>NUCLEOTIDE SEQUENCE [LARGE SCALE GENOMIC DNA]</scope>
</reference>
<dbReference type="SUPFAM" id="SSF52058">
    <property type="entry name" value="L domain-like"/>
    <property type="match status" value="1"/>
</dbReference>